<dbReference type="Pfam" id="PF00232">
    <property type="entry name" value="Glyco_hydro_1"/>
    <property type="match status" value="1"/>
</dbReference>
<reference evidence="3" key="1">
    <citation type="journal article" date="2013" name="Nature">
        <title>Draft genome of the wheat A-genome progenitor Triticum urartu.</title>
        <authorList>
            <person name="Ling H.Q."/>
            <person name="Zhao S."/>
            <person name="Liu D."/>
            <person name="Wang J."/>
            <person name="Sun H."/>
            <person name="Zhang C."/>
            <person name="Fan H."/>
            <person name="Li D."/>
            <person name="Dong L."/>
            <person name="Tao Y."/>
            <person name="Gao C."/>
            <person name="Wu H."/>
            <person name="Li Y."/>
            <person name="Cui Y."/>
            <person name="Guo X."/>
            <person name="Zheng S."/>
            <person name="Wang B."/>
            <person name="Yu K."/>
            <person name="Liang Q."/>
            <person name="Yang W."/>
            <person name="Lou X."/>
            <person name="Chen J."/>
            <person name="Feng M."/>
            <person name="Jian J."/>
            <person name="Zhang X."/>
            <person name="Luo G."/>
            <person name="Jiang Y."/>
            <person name="Liu J."/>
            <person name="Wang Z."/>
            <person name="Sha Y."/>
            <person name="Zhang B."/>
            <person name="Wu H."/>
            <person name="Tang D."/>
            <person name="Shen Q."/>
            <person name="Xue P."/>
            <person name="Zou S."/>
            <person name="Wang X."/>
            <person name="Liu X."/>
            <person name="Wang F."/>
            <person name="Yang Y."/>
            <person name="An X."/>
            <person name="Dong Z."/>
            <person name="Zhang K."/>
            <person name="Zhang X."/>
            <person name="Luo M.C."/>
            <person name="Dvorak J."/>
            <person name="Tong Y."/>
            <person name="Wang J."/>
            <person name="Yang H."/>
            <person name="Li Z."/>
            <person name="Wang D."/>
            <person name="Zhang A."/>
            <person name="Wang J."/>
        </authorList>
    </citation>
    <scope>NUCLEOTIDE SEQUENCE</scope>
</reference>
<proteinExistence type="inferred from homology"/>
<dbReference type="GO" id="GO:0005975">
    <property type="term" value="P:carbohydrate metabolic process"/>
    <property type="evidence" value="ECO:0007669"/>
    <property type="project" value="InterPro"/>
</dbReference>
<keyword evidence="2" id="KW-0378">Hydrolase</keyword>
<dbReference type="PANTHER" id="PTHR10353:SF156">
    <property type="entry name" value="4-HYDROXY-7-METHOXY-3-OXO-3,4-DIHYDRO-2H-1,4-BENZOXAZIN-2-YL GLUCOSIDEBETA-D-GLUCOSIDASE"/>
    <property type="match status" value="1"/>
</dbReference>
<dbReference type="SUPFAM" id="SSF51445">
    <property type="entry name" value="(Trans)glycosidases"/>
    <property type="match status" value="1"/>
</dbReference>
<dbReference type="FunFam" id="3.20.20.80:FF:000022">
    <property type="entry name" value="Beta-glucosidase 11"/>
    <property type="match status" value="1"/>
</dbReference>
<gene>
    <name evidence="3" type="ORF">TRIUR3_08270</name>
</gene>
<evidence type="ECO:0000256" key="1">
    <source>
        <dbReference type="ARBA" id="ARBA00010838"/>
    </source>
</evidence>
<dbReference type="GO" id="GO:0008422">
    <property type="term" value="F:beta-glucosidase activity"/>
    <property type="evidence" value="ECO:0007669"/>
    <property type="project" value="UniProtKB-ARBA"/>
</dbReference>
<dbReference type="PANTHER" id="PTHR10353">
    <property type="entry name" value="GLYCOSYL HYDROLASE"/>
    <property type="match status" value="1"/>
</dbReference>
<dbReference type="STRING" id="4572.M7ZKC1"/>
<organism evidence="3">
    <name type="scientific">Triticum urartu</name>
    <name type="common">Red wild einkorn</name>
    <name type="synonym">Crithodium urartu</name>
    <dbReference type="NCBI Taxonomy" id="4572"/>
    <lineage>
        <taxon>Eukaryota</taxon>
        <taxon>Viridiplantae</taxon>
        <taxon>Streptophyta</taxon>
        <taxon>Embryophyta</taxon>
        <taxon>Tracheophyta</taxon>
        <taxon>Spermatophyta</taxon>
        <taxon>Magnoliopsida</taxon>
        <taxon>Liliopsida</taxon>
        <taxon>Poales</taxon>
        <taxon>Poaceae</taxon>
        <taxon>BOP clade</taxon>
        <taxon>Pooideae</taxon>
        <taxon>Triticodae</taxon>
        <taxon>Triticeae</taxon>
        <taxon>Triticinae</taxon>
        <taxon>Triticum</taxon>
    </lineage>
</organism>
<accession>M7ZKC1</accession>
<evidence type="ECO:0000313" key="3">
    <source>
        <dbReference type="EMBL" id="EMS60066.1"/>
    </source>
</evidence>
<dbReference type="EMBL" id="KD113974">
    <property type="protein sequence ID" value="EMS60066.1"/>
    <property type="molecule type" value="Genomic_DNA"/>
</dbReference>
<protein>
    <submittedName>
        <fullName evidence="3">Beta-glucosidase 32</fullName>
    </submittedName>
</protein>
<dbReference type="eggNOG" id="KOG0626">
    <property type="taxonomic scope" value="Eukaryota"/>
</dbReference>
<evidence type="ECO:0000256" key="2">
    <source>
        <dbReference type="ARBA" id="ARBA00022801"/>
    </source>
</evidence>
<sequence length="828" mass="92307">MAVLTPMVFPFSVVVAVVLFAAAALAPRHASALTPPDFPGGDLISGTIVWMSMASYSYNKSTADVSADQYHHYKDDVKLMHEMGLDAYRFSIAWPRLIPDGRGEINLKGLEYYSNLIDELIRHGIQPHVTIYHLDLPQSLQDEYNGLLSPRFIDDYTAYAEACFKSFGDRVKHWVTVNEPNIETIGGFDNGRLPPQRCSHPFGENCTRGDSTTEPYVAAHHLLLAHASAVRLYRDKYQATQRGQIGITLLGWWHEPATNSSQDAAAATRMNDFHIGWFMHPLVYGDYPTLMRSRAGARLPYLTVEQSKNLRGAFDFIGINHYLVVRTRAHDSTFNLEQRDYYADASAIANPFEDMQAGRLEYAPWALGKLLDHLKLKYGNPPILIHENGYADAPRISGKIVYEDDNRSEFLQDYLEVLYLSIRNGSDARGYFVWSFLDVFELLFGYRSRFGLCGVDMNIKERPRYVALEQQVSDRFTVVTEGACVDSSNAPAEAAFIGEKAVLVSKPNEDAALVRGIIPPIAGASWSLGRCFHTALYASLLAKGFHLSLIVLLSATCKFKLIVAKVACKGVRRMGYPKIIGGRPAIFGAEVVVYVNGGEGAFLKINDEPRGLIELGQDMFEGVKLIHVWREDDKSVIGIFKDRARERSIERVREFPVGNSLDDKSLKDIRDNDKEIRGKGVPLSKTSAALKLGSSLNDIRSMEEIGGNPAALDKTSLVIVNEVIDQGLGPNRQTFRRKFDGAILQRDRSVVLQANSIGLFGKQHNVSLINTLKICPARMEIGEQIEQIRLNEVPVSLIKSRAKPVWTRASVIIHGPEGVLELVHGERP</sequence>
<dbReference type="InterPro" id="IPR001360">
    <property type="entry name" value="Glyco_hydro_1"/>
</dbReference>
<dbReference type="Gene3D" id="3.20.20.80">
    <property type="entry name" value="Glycosidases"/>
    <property type="match status" value="1"/>
</dbReference>
<name>M7ZKC1_TRIUA</name>
<dbReference type="InterPro" id="IPR017853">
    <property type="entry name" value="GH"/>
</dbReference>
<dbReference type="PRINTS" id="PR00131">
    <property type="entry name" value="GLHYDRLASE1"/>
</dbReference>
<dbReference type="AlphaFoldDB" id="M7ZKC1"/>
<comment type="similarity">
    <text evidence="1">Belongs to the glycosyl hydrolase 1 family.</text>
</comment>